<organism evidence="1 2">
    <name type="scientific">Dioscorea zingiberensis</name>
    <dbReference type="NCBI Taxonomy" id="325984"/>
    <lineage>
        <taxon>Eukaryota</taxon>
        <taxon>Viridiplantae</taxon>
        <taxon>Streptophyta</taxon>
        <taxon>Embryophyta</taxon>
        <taxon>Tracheophyta</taxon>
        <taxon>Spermatophyta</taxon>
        <taxon>Magnoliopsida</taxon>
        <taxon>Liliopsida</taxon>
        <taxon>Dioscoreales</taxon>
        <taxon>Dioscoreaceae</taxon>
        <taxon>Dioscorea</taxon>
    </lineage>
</organism>
<dbReference type="EMBL" id="JAGGNH010000008">
    <property type="protein sequence ID" value="KAJ0964902.1"/>
    <property type="molecule type" value="Genomic_DNA"/>
</dbReference>
<dbReference type="AlphaFoldDB" id="A0A9D5C2H0"/>
<protein>
    <submittedName>
        <fullName evidence="1">Uncharacterized protein</fullName>
    </submittedName>
</protein>
<comment type="caution">
    <text evidence="1">The sequence shown here is derived from an EMBL/GenBank/DDBJ whole genome shotgun (WGS) entry which is preliminary data.</text>
</comment>
<sequence>MDDNRFAWMMRKRKRSIPHLESGSWCRWTEATSPRGNLRPLNVLFFPFFQSLLSSLPYHCPSNVLAPSSSVNWSALLPESTKLREDIS</sequence>
<proteinExistence type="predicted"/>
<evidence type="ECO:0000313" key="1">
    <source>
        <dbReference type="EMBL" id="KAJ0964902.1"/>
    </source>
</evidence>
<reference evidence="1" key="2">
    <citation type="journal article" date="2022" name="Hortic Res">
        <title>The genome of Dioscorea zingiberensis sheds light on the biosynthesis, origin and evolution of the medicinally important diosgenin saponins.</title>
        <authorList>
            <person name="Li Y."/>
            <person name="Tan C."/>
            <person name="Li Z."/>
            <person name="Guo J."/>
            <person name="Li S."/>
            <person name="Chen X."/>
            <person name="Wang C."/>
            <person name="Dai X."/>
            <person name="Yang H."/>
            <person name="Song W."/>
            <person name="Hou L."/>
            <person name="Xu J."/>
            <person name="Tong Z."/>
            <person name="Xu A."/>
            <person name="Yuan X."/>
            <person name="Wang W."/>
            <person name="Yang Q."/>
            <person name="Chen L."/>
            <person name="Sun Z."/>
            <person name="Wang K."/>
            <person name="Pan B."/>
            <person name="Chen J."/>
            <person name="Bao Y."/>
            <person name="Liu F."/>
            <person name="Qi X."/>
            <person name="Gang D.R."/>
            <person name="Wen J."/>
            <person name="Li J."/>
        </authorList>
    </citation>
    <scope>NUCLEOTIDE SEQUENCE</scope>
    <source>
        <strain evidence="1">Dzin_1.0</strain>
    </source>
</reference>
<dbReference type="Proteomes" id="UP001085076">
    <property type="component" value="Miscellaneous, Linkage group lg08"/>
</dbReference>
<gene>
    <name evidence="1" type="ORF">J5N97_026040</name>
</gene>
<reference evidence="1" key="1">
    <citation type="submission" date="2021-03" db="EMBL/GenBank/DDBJ databases">
        <authorList>
            <person name="Li Z."/>
            <person name="Yang C."/>
        </authorList>
    </citation>
    <scope>NUCLEOTIDE SEQUENCE</scope>
    <source>
        <strain evidence="1">Dzin_1.0</strain>
        <tissue evidence="1">Leaf</tissue>
    </source>
</reference>
<accession>A0A9D5C2H0</accession>
<keyword evidence="2" id="KW-1185">Reference proteome</keyword>
<name>A0A9D5C2H0_9LILI</name>
<evidence type="ECO:0000313" key="2">
    <source>
        <dbReference type="Proteomes" id="UP001085076"/>
    </source>
</evidence>